<evidence type="ECO:0000313" key="2">
    <source>
        <dbReference type="EMBL" id="GGD73937.1"/>
    </source>
</evidence>
<dbReference type="Proteomes" id="UP000629365">
    <property type="component" value="Unassembled WGS sequence"/>
</dbReference>
<dbReference type="SUPFAM" id="SSF53067">
    <property type="entry name" value="Actin-like ATPase domain"/>
    <property type="match status" value="2"/>
</dbReference>
<name>A0ABQ1RNJ1_9MICO</name>
<evidence type="ECO:0000313" key="3">
    <source>
        <dbReference type="Proteomes" id="UP000629365"/>
    </source>
</evidence>
<accession>A0ABQ1RNJ1</accession>
<dbReference type="EMBL" id="BMCM01000002">
    <property type="protein sequence ID" value="GGD73937.1"/>
    <property type="molecule type" value="Genomic_DNA"/>
</dbReference>
<dbReference type="PANTHER" id="PTHR43190:SF3">
    <property type="entry name" value="N-ACETYL-D-GLUCOSAMINE KINASE"/>
    <property type="match status" value="1"/>
</dbReference>
<organism evidence="2 3">
    <name type="scientific">Microbacterium murale</name>
    <dbReference type="NCBI Taxonomy" id="1081040"/>
    <lineage>
        <taxon>Bacteria</taxon>
        <taxon>Bacillati</taxon>
        <taxon>Actinomycetota</taxon>
        <taxon>Actinomycetes</taxon>
        <taxon>Micrococcales</taxon>
        <taxon>Microbacteriaceae</taxon>
        <taxon>Microbacterium</taxon>
    </lineage>
</organism>
<dbReference type="InterPro" id="IPR052519">
    <property type="entry name" value="Euk-type_GlcNAc_Kinase"/>
</dbReference>
<comment type="caution">
    <text evidence="2">The sequence shown here is derived from an EMBL/GenBank/DDBJ whole genome shotgun (WGS) entry which is preliminary data.</text>
</comment>
<gene>
    <name evidence="2" type="ORF">GCM10007269_16240</name>
</gene>
<reference evidence="3" key="1">
    <citation type="journal article" date="2019" name="Int. J. Syst. Evol. Microbiol.">
        <title>The Global Catalogue of Microorganisms (GCM) 10K type strain sequencing project: providing services to taxonomists for standard genome sequencing and annotation.</title>
        <authorList>
            <consortium name="The Broad Institute Genomics Platform"/>
            <consortium name="The Broad Institute Genome Sequencing Center for Infectious Disease"/>
            <person name="Wu L."/>
            <person name="Ma J."/>
        </authorList>
    </citation>
    <scope>NUCLEOTIDE SEQUENCE [LARGE SCALE GENOMIC DNA]</scope>
    <source>
        <strain evidence="3">CCM 7640</strain>
    </source>
</reference>
<sequence length="299" mass="30319">MPIEHRTAAVDLGKSRCRVAVTTPDGRETYTDAGTPGLASIDGVATAVAAILPLLAKTDGVESIGVGAAGAWTAPDAAATLARSLSDATGARVAVTSDVVTAHAGALQGAPGTLLIAGTGAVALGVDEDGLRLVDGWGPDLGDFGSGSWIGREGARAILRTRDALGPETVLTSAVRAHIAPHPDPITWLAGEIPTARQLATLAPLVLDAAAAGDAVATDIVAEAVRLLTASAVAASDRAFDVAIHGGLTDHTWFRAELERSLTTAGRTIVPAVGDALDGATLLAHRTDMPHERYVHRAE</sequence>
<evidence type="ECO:0000259" key="1">
    <source>
        <dbReference type="Pfam" id="PF01869"/>
    </source>
</evidence>
<dbReference type="RefSeq" id="WP_188436075.1">
    <property type="nucleotide sequence ID" value="NZ_BMCM01000002.1"/>
</dbReference>
<dbReference type="InterPro" id="IPR002731">
    <property type="entry name" value="ATPase_BadF"/>
</dbReference>
<dbReference type="Gene3D" id="3.30.420.40">
    <property type="match status" value="2"/>
</dbReference>
<dbReference type="InterPro" id="IPR043129">
    <property type="entry name" value="ATPase_NBD"/>
</dbReference>
<protein>
    <recommendedName>
        <fullName evidence="1">ATPase BadF/BadG/BcrA/BcrD type domain-containing protein</fullName>
    </recommendedName>
</protein>
<dbReference type="Pfam" id="PF01869">
    <property type="entry name" value="BcrAD_BadFG"/>
    <property type="match status" value="1"/>
</dbReference>
<dbReference type="PANTHER" id="PTHR43190">
    <property type="entry name" value="N-ACETYL-D-GLUCOSAMINE KINASE"/>
    <property type="match status" value="1"/>
</dbReference>
<feature type="domain" description="ATPase BadF/BadG/BcrA/BcrD type" evidence="1">
    <location>
        <begin position="46"/>
        <end position="263"/>
    </location>
</feature>
<proteinExistence type="predicted"/>
<keyword evidence="3" id="KW-1185">Reference proteome</keyword>